<dbReference type="CDD" id="cd02518">
    <property type="entry name" value="GT2_SpsF"/>
    <property type="match status" value="1"/>
</dbReference>
<reference evidence="1" key="1">
    <citation type="journal article" date="2015" name="Nature">
        <title>Complex archaea that bridge the gap between prokaryotes and eukaryotes.</title>
        <authorList>
            <person name="Spang A."/>
            <person name="Saw J.H."/>
            <person name="Jorgensen S.L."/>
            <person name="Zaremba-Niedzwiedzka K."/>
            <person name="Martijn J."/>
            <person name="Lind A.E."/>
            <person name="van Eijk R."/>
            <person name="Schleper C."/>
            <person name="Guy L."/>
            <person name="Ettema T.J."/>
        </authorList>
    </citation>
    <scope>NUCLEOTIDE SEQUENCE</scope>
</reference>
<dbReference type="SUPFAM" id="SSF53448">
    <property type="entry name" value="Nucleotide-diphospho-sugar transferases"/>
    <property type="match status" value="1"/>
</dbReference>
<name>A0A0F9V5S2_9ZZZZ</name>
<dbReference type="InterPro" id="IPR029044">
    <property type="entry name" value="Nucleotide-diphossugar_trans"/>
</dbReference>
<dbReference type="Pfam" id="PF02348">
    <property type="entry name" value="CTP_transf_3"/>
    <property type="match status" value="1"/>
</dbReference>
<dbReference type="GO" id="GO:0005829">
    <property type="term" value="C:cytosol"/>
    <property type="evidence" value="ECO:0007669"/>
    <property type="project" value="TreeGrafter"/>
</dbReference>
<gene>
    <name evidence="1" type="ORF">LCGC14_0181150</name>
</gene>
<dbReference type="PANTHER" id="PTHR42866">
    <property type="entry name" value="3-DEOXY-MANNO-OCTULOSONATE CYTIDYLYLTRANSFERASE"/>
    <property type="match status" value="1"/>
</dbReference>
<proteinExistence type="predicted"/>
<protein>
    <submittedName>
        <fullName evidence="1">Uncharacterized protein</fullName>
    </submittedName>
</protein>
<dbReference type="Gene3D" id="3.90.550.10">
    <property type="entry name" value="Spore Coat Polysaccharide Biosynthesis Protein SpsA, Chain A"/>
    <property type="match status" value="1"/>
</dbReference>
<organism evidence="1">
    <name type="scientific">marine sediment metagenome</name>
    <dbReference type="NCBI Taxonomy" id="412755"/>
    <lineage>
        <taxon>unclassified sequences</taxon>
        <taxon>metagenomes</taxon>
        <taxon>ecological metagenomes</taxon>
    </lineage>
</organism>
<dbReference type="PANTHER" id="PTHR42866:SF1">
    <property type="entry name" value="SPORE COAT POLYSACCHARIDE BIOSYNTHESIS PROTEIN SPSF"/>
    <property type="match status" value="1"/>
</dbReference>
<dbReference type="AlphaFoldDB" id="A0A0F9V5S2"/>
<evidence type="ECO:0000313" key="1">
    <source>
        <dbReference type="EMBL" id="KKN95047.1"/>
    </source>
</evidence>
<dbReference type="InterPro" id="IPR003329">
    <property type="entry name" value="Cytidylyl_trans"/>
</dbReference>
<dbReference type="EMBL" id="LAZR01000073">
    <property type="protein sequence ID" value="KKN95047.1"/>
    <property type="molecule type" value="Genomic_DNA"/>
</dbReference>
<accession>A0A0F9V5S2</accession>
<comment type="caution">
    <text evidence="1">The sequence shown here is derived from an EMBL/GenBank/DDBJ whole genome shotgun (WGS) entry which is preliminary data.</text>
</comment>
<sequence>MNKTVAIVQARLGSTRLPGKTLMSLAGRPVLGWCTHRLRRAERLNSTVVATTTVPQDDAIEAFCRDEGIDCFRGSEDDVLGRFMAAAKEHNADWIVRVNADNPLIDPAYIDVLVDEAMRGGEDYLSFNRNDGKPVMLTAISFFAEALSRSCLERADAAIDDKTEREHVTLGIYTRPETYRVRFIPVPQFCDDNRLRLTLDTQDDLDILRELFDVLGPRAEGATAEEVVQALCQRPDWLATMARLNDQQAKTYSDRQQEDLTS</sequence>